<name>A0A8S9LE50_BRACR</name>
<accession>A0A8S9LE50</accession>
<sequence length="119" mass="13487">MSSVKTVVSLNQEYGSSSTPTRYIFGIVKLLKKLIASPNANGCIEMPTSVNEWCFSGKRSSAMNKAPPNNVDILCAVSRFQIWIRSFRKCYLYLVYAGDRLFWDRALKQGFDETVFISL</sequence>
<dbReference type="AlphaFoldDB" id="A0A8S9LE50"/>
<comment type="caution">
    <text evidence="1">The sequence shown here is derived from an EMBL/GenBank/DDBJ whole genome shotgun (WGS) entry which is preliminary data.</text>
</comment>
<dbReference type="EMBL" id="QGKW02000276">
    <property type="protein sequence ID" value="KAF2606390.1"/>
    <property type="molecule type" value="Genomic_DNA"/>
</dbReference>
<gene>
    <name evidence="1" type="ORF">F2Q68_00046048</name>
</gene>
<proteinExistence type="predicted"/>
<organism evidence="1 2">
    <name type="scientific">Brassica cretica</name>
    <name type="common">Mustard</name>
    <dbReference type="NCBI Taxonomy" id="69181"/>
    <lineage>
        <taxon>Eukaryota</taxon>
        <taxon>Viridiplantae</taxon>
        <taxon>Streptophyta</taxon>
        <taxon>Embryophyta</taxon>
        <taxon>Tracheophyta</taxon>
        <taxon>Spermatophyta</taxon>
        <taxon>Magnoliopsida</taxon>
        <taxon>eudicotyledons</taxon>
        <taxon>Gunneridae</taxon>
        <taxon>Pentapetalae</taxon>
        <taxon>rosids</taxon>
        <taxon>malvids</taxon>
        <taxon>Brassicales</taxon>
        <taxon>Brassicaceae</taxon>
        <taxon>Brassiceae</taxon>
        <taxon>Brassica</taxon>
    </lineage>
</organism>
<evidence type="ECO:0000313" key="2">
    <source>
        <dbReference type="Proteomes" id="UP000712281"/>
    </source>
</evidence>
<protein>
    <submittedName>
        <fullName evidence="1">Uncharacterized protein</fullName>
    </submittedName>
</protein>
<evidence type="ECO:0000313" key="1">
    <source>
        <dbReference type="EMBL" id="KAF2606390.1"/>
    </source>
</evidence>
<reference evidence="1" key="1">
    <citation type="submission" date="2019-12" db="EMBL/GenBank/DDBJ databases">
        <title>Genome sequencing and annotation of Brassica cretica.</title>
        <authorList>
            <person name="Studholme D.J."/>
            <person name="Sarris P.F."/>
        </authorList>
    </citation>
    <scope>NUCLEOTIDE SEQUENCE</scope>
    <source>
        <strain evidence="1">PFS-001/15</strain>
        <tissue evidence="1">Leaf</tissue>
    </source>
</reference>
<dbReference type="Proteomes" id="UP000712281">
    <property type="component" value="Unassembled WGS sequence"/>
</dbReference>